<dbReference type="OrthoDB" id="197400at2759"/>
<reference evidence="3" key="1">
    <citation type="journal article" date="2014" name="Genome Announc.">
        <title>De novo whole-genome sequence and genome annotation of Lichtheimia ramosa.</title>
        <authorList>
            <person name="Linde J."/>
            <person name="Schwartze V."/>
            <person name="Binder U."/>
            <person name="Lass-Florl C."/>
            <person name="Voigt K."/>
            <person name="Horn F."/>
        </authorList>
    </citation>
    <scope>NUCLEOTIDE SEQUENCE</scope>
    <source>
        <strain evidence="3">JMRC FSU:6197</strain>
    </source>
</reference>
<feature type="region of interest" description="Disordered" evidence="1">
    <location>
        <begin position="60"/>
        <end position="141"/>
    </location>
</feature>
<proteinExistence type="predicted"/>
<feature type="compositionally biased region" description="Pro residues" evidence="1">
    <location>
        <begin position="105"/>
        <end position="115"/>
    </location>
</feature>
<sequence>MKKAAQSSNQKDEWVPAIGETIYTAGSSKNNAAWDDSELIEHWDAALEQYRRYHSQLEQGDIEEDPFNHYPNVSSSSTRKPTATTTTTTKRRRVGSPKNAQSTPFMPPPPPPPSLPNSASANGSPFVSQQPPYPGSSQNEGMVGIRQEGALLTNVFMVDMANLIMAWYYCGYYTGYYQGSRQQG</sequence>
<evidence type="ECO:0000256" key="1">
    <source>
        <dbReference type="SAM" id="MobiDB-lite"/>
    </source>
</evidence>
<evidence type="ECO:0000259" key="2">
    <source>
        <dbReference type="Pfam" id="PF20636"/>
    </source>
</evidence>
<dbReference type="InterPro" id="IPR049481">
    <property type="entry name" value="SMN_G2-BD"/>
</dbReference>
<dbReference type="PANTHER" id="PTHR39267">
    <property type="entry name" value="SURVIVAL MOTOR NEURON-LIKE PROTEIN 1"/>
    <property type="match status" value="1"/>
</dbReference>
<dbReference type="Pfam" id="PF20636">
    <property type="entry name" value="SMN_G2-BD"/>
    <property type="match status" value="1"/>
</dbReference>
<dbReference type="PANTHER" id="PTHR39267:SF1">
    <property type="entry name" value="SURVIVAL MOTOR NEURON PROTEIN"/>
    <property type="match status" value="1"/>
</dbReference>
<dbReference type="InterPro" id="IPR040424">
    <property type="entry name" value="Smn1"/>
</dbReference>
<feature type="compositionally biased region" description="Low complexity" evidence="1">
    <location>
        <begin position="74"/>
        <end position="88"/>
    </location>
</feature>
<evidence type="ECO:0000313" key="3">
    <source>
        <dbReference type="EMBL" id="CDS13686.1"/>
    </source>
</evidence>
<gene>
    <name evidence="3" type="ORF">LRAMOSA05860</name>
</gene>
<dbReference type="EMBL" id="LK023385">
    <property type="protein sequence ID" value="CDS13686.1"/>
    <property type="molecule type" value="Genomic_DNA"/>
</dbReference>
<feature type="domain" description="Survival Motor Neuron Gemin2-binding" evidence="2">
    <location>
        <begin position="28"/>
        <end position="52"/>
    </location>
</feature>
<protein>
    <recommendedName>
        <fullName evidence="2">Survival Motor Neuron Gemin2-binding domain-containing protein</fullName>
    </recommendedName>
</protein>
<organism evidence="3">
    <name type="scientific">Lichtheimia ramosa</name>
    <dbReference type="NCBI Taxonomy" id="688394"/>
    <lineage>
        <taxon>Eukaryota</taxon>
        <taxon>Fungi</taxon>
        <taxon>Fungi incertae sedis</taxon>
        <taxon>Mucoromycota</taxon>
        <taxon>Mucoromycotina</taxon>
        <taxon>Mucoromycetes</taxon>
        <taxon>Mucorales</taxon>
        <taxon>Lichtheimiaceae</taxon>
        <taxon>Lichtheimia</taxon>
    </lineage>
</organism>
<feature type="compositionally biased region" description="Low complexity" evidence="1">
    <location>
        <begin position="116"/>
        <end position="125"/>
    </location>
</feature>
<dbReference type="CDD" id="cd22851">
    <property type="entry name" value="SMN_N"/>
    <property type="match status" value="1"/>
</dbReference>
<dbReference type="AlphaFoldDB" id="A0A077X1F9"/>
<feature type="compositionally biased region" description="Polar residues" evidence="1">
    <location>
        <begin position="126"/>
        <end position="140"/>
    </location>
</feature>
<name>A0A077X1F9_9FUNG</name>
<accession>A0A077X1F9</accession>